<evidence type="ECO:0000313" key="4">
    <source>
        <dbReference type="Proteomes" id="UP001166093"/>
    </source>
</evidence>
<organism evidence="3 4">
    <name type="scientific">Polyodon spathula</name>
    <name type="common">North American paddlefish</name>
    <name type="synonym">Squalus spathula</name>
    <dbReference type="NCBI Taxonomy" id="7913"/>
    <lineage>
        <taxon>Eukaryota</taxon>
        <taxon>Metazoa</taxon>
        <taxon>Chordata</taxon>
        <taxon>Craniata</taxon>
        <taxon>Vertebrata</taxon>
        <taxon>Euteleostomi</taxon>
        <taxon>Actinopterygii</taxon>
        <taxon>Chondrostei</taxon>
        <taxon>Acipenseriformes</taxon>
        <taxon>Polyodontidae</taxon>
        <taxon>Polyodon</taxon>
    </lineage>
</organism>
<accession>A0ABS2YBY9</accession>
<feature type="non-terminal residue" evidence="3">
    <location>
        <position position="1"/>
    </location>
</feature>
<keyword evidence="4" id="KW-1185">Reference proteome</keyword>
<sequence>MRTDWTFLGSADQNTYIRETKKFWNHEWMKHGYCAKDFIGSDQPKPYFEKALELYRSEDLLGRLTSSGIEPRDDKTYQEYEIIQAFTTETPFVRPILSCRAMNRRTYLSEISICFDQNLKAIDCESGGSNVCPKGAITYPLT</sequence>
<dbReference type="EMBL" id="JAAWVQ010132925">
    <property type="protein sequence ID" value="MBN3284057.1"/>
    <property type="molecule type" value="Genomic_DNA"/>
</dbReference>
<dbReference type="InterPro" id="IPR036430">
    <property type="entry name" value="RNase_T2-like_sf"/>
</dbReference>
<comment type="similarity">
    <text evidence="1 2">Belongs to the RNase T2 family.</text>
</comment>
<gene>
    <name evidence="3" type="primary">Rnaset2_1</name>
    <name evidence="3" type="ORF">GTO93_0012074</name>
</gene>
<dbReference type="Gene3D" id="3.90.730.10">
    <property type="entry name" value="Ribonuclease T2-like"/>
    <property type="match status" value="1"/>
</dbReference>
<proteinExistence type="inferred from homology"/>
<dbReference type="PANTHER" id="PTHR11240">
    <property type="entry name" value="RIBONUCLEASE T2"/>
    <property type="match status" value="1"/>
</dbReference>
<evidence type="ECO:0000313" key="3">
    <source>
        <dbReference type="EMBL" id="MBN3284057.1"/>
    </source>
</evidence>
<protein>
    <submittedName>
        <fullName evidence="3">RNT2 Ribonuclease</fullName>
    </submittedName>
</protein>
<evidence type="ECO:0000256" key="1">
    <source>
        <dbReference type="ARBA" id="ARBA00007469"/>
    </source>
</evidence>
<dbReference type="PANTHER" id="PTHR11240:SF22">
    <property type="entry name" value="RIBONUCLEASE T2"/>
    <property type="match status" value="1"/>
</dbReference>
<comment type="caution">
    <text evidence="3">The sequence shown here is derived from an EMBL/GenBank/DDBJ whole genome shotgun (WGS) entry which is preliminary data.</text>
</comment>
<dbReference type="PROSITE" id="PS00531">
    <property type="entry name" value="RNASE_T2_2"/>
    <property type="match status" value="1"/>
</dbReference>
<dbReference type="InterPro" id="IPR001568">
    <property type="entry name" value="RNase_T2-like"/>
</dbReference>
<dbReference type="Pfam" id="PF00445">
    <property type="entry name" value="Ribonuclease_T2"/>
    <property type="match status" value="1"/>
</dbReference>
<dbReference type="Proteomes" id="UP001166093">
    <property type="component" value="Unassembled WGS sequence"/>
</dbReference>
<evidence type="ECO:0000256" key="2">
    <source>
        <dbReference type="RuleBase" id="RU004328"/>
    </source>
</evidence>
<dbReference type="SUPFAM" id="SSF55895">
    <property type="entry name" value="Ribonuclease Rh-like"/>
    <property type="match status" value="1"/>
</dbReference>
<dbReference type="InterPro" id="IPR033130">
    <property type="entry name" value="RNase_T2_His_AS_2"/>
</dbReference>
<feature type="non-terminal residue" evidence="3">
    <location>
        <position position="142"/>
    </location>
</feature>
<reference evidence="3" key="1">
    <citation type="journal article" date="2021" name="Cell">
        <title>Tracing the genetic footprints of vertebrate landing in non-teleost ray-finned fishes.</title>
        <authorList>
            <person name="Bi X."/>
            <person name="Wang K."/>
            <person name="Yang L."/>
            <person name="Pan H."/>
            <person name="Jiang H."/>
            <person name="Wei Q."/>
            <person name="Fang M."/>
            <person name="Yu H."/>
            <person name="Zhu C."/>
            <person name="Cai Y."/>
            <person name="He Y."/>
            <person name="Gan X."/>
            <person name="Zeng H."/>
            <person name="Yu D."/>
            <person name="Zhu Y."/>
            <person name="Jiang H."/>
            <person name="Qiu Q."/>
            <person name="Yang H."/>
            <person name="Zhang Y.E."/>
            <person name="Wang W."/>
            <person name="Zhu M."/>
            <person name="He S."/>
            <person name="Zhang G."/>
        </authorList>
    </citation>
    <scope>NUCLEOTIDE SEQUENCE</scope>
    <source>
        <strain evidence="3">Pddl_001</strain>
    </source>
</reference>
<name>A0ABS2YBY9_POLSP</name>